<dbReference type="EMBL" id="MU865553">
    <property type="protein sequence ID" value="KAK4221387.1"/>
    <property type="molecule type" value="Genomic_DNA"/>
</dbReference>
<dbReference type="Proteomes" id="UP001301958">
    <property type="component" value="Unassembled WGS sequence"/>
</dbReference>
<sequence length="200" mass="22202">MDITSDCTIQVELDLIVDDFSNVKIDDDANQVHDTPLAGTDQYRVPNERIVTIHHSLPHITSQQLLTQRARLRPTICEVKNGFARLFGKVKSPPGSLPSFNLFVSAHHPTNKLALVIKLEDIFRQRALLKPTVTVVRRDPIIDTGVPVNQPNKRKLSISDLSNIHAARESFLAVCAHHPIVSGGGNGRNEGFLLYVDVHV</sequence>
<gene>
    <name evidence="1" type="ORF">QBC38DRAFT_492173</name>
</gene>
<protein>
    <submittedName>
        <fullName evidence="1">Uncharacterized protein</fullName>
    </submittedName>
</protein>
<evidence type="ECO:0000313" key="1">
    <source>
        <dbReference type="EMBL" id="KAK4221387.1"/>
    </source>
</evidence>
<reference evidence="1" key="2">
    <citation type="submission" date="2023-05" db="EMBL/GenBank/DDBJ databases">
        <authorList>
            <consortium name="Lawrence Berkeley National Laboratory"/>
            <person name="Steindorff A."/>
            <person name="Hensen N."/>
            <person name="Bonometti L."/>
            <person name="Westerberg I."/>
            <person name="Brannstrom I.O."/>
            <person name="Guillou S."/>
            <person name="Cros-Aarteil S."/>
            <person name="Calhoun S."/>
            <person name="Haridas S."/>
            <person name="Kuo A."/>
            <person name="Mondo S."/>
            <person name="Pangilinan J."/>
            <person name="Riley R."/>
            <person name="Labutti K."/>
            <person name="Andreopoulos B."/>
            <person name="Lipzen A."/>
            <person name="Chen C."/>
            <person name="Yanf M."/>
            <person name="Daum C."/>
            <person name="Ng V."/>
            <person name="Clum A."/>
            <person name="Ohm R."/>
            <person name="Martin F."/>
            <person name="Silar P."/>
            <person name="Natvig D."/>
            <person name="Lalanne C."/>
            <person name="Gautier V."/>
            <person name="Ament-Velasquez S.L."/>
            <person name="Kruys A."/>
            <person name="Hutchinson M.I."/>
            <person name="Powell A.J."/>
            <person name="Barry K."/>
            <person name="Miller A.N."/>
            <person name="Grigoriev I.V."/>
            <person name="Debuchy R."/>
            <person name="Gladieux P."/>
            <person name="Thoren M.H."/>
            <person name="Johannesson H."/>
        </authorList>
    </citation>
    <scope>NUCLEOTIDE SEQUENCE</scope>
    <source>
        <strain evidence="1">CBS 990.96</strain>
    </source>
</reference>
<comment type="caution">
    <text evidence="1">The sequence shown here is derived from an EMBL/GenBank/DDBJ whole genome shotgun (WGS) entry which is preliminary data.</text>
</comment>
<name>A0AAN6YRD6_9PEZI</name>
<organism evidence="1 2">
    <name type="scientific">Podospora fimiseda</name>
    <dbReference type="NCBI Taxonomy" id="252190"/>
    <lineage>
        <taxon>Eukaryota</taxon>
        <taxon>Fungi</taxon>
        <taxon>Dikarya</taxon>
        <taxon>Ascomycota</taxon>
        <taxon>Pezizomycotina</taxon>
        <taxon>Sordariomycetes</taxon>
        <taxon>Sordariomycetidae</taxon>
        <taxon>Sordariales</taxon>
        <taxon>Podosporaceae</taxon>
        <taxon>Podospora</taxon>
    </lineage>
</organism>
<evidence type="ECO:0000313" key="2">
    <source>
        <dbReference type="Proteomes" id="UP001301958"/>
    </source>
</evidence>
<accession>A0AAN6YRD6</accession>
<keyword evidence="2" id="KW-1185">Reference proteome</keyword>
<proteinExistence type="predicted"/>
<reference evidence="1" key="1">
    <citation type="journal article" date="2023" name="Mol. Phylogenet. Evol.">
        <title>Genome-scale phylogeny and comparative genomics of the fungal order Sordariales.</title>
        <authorList>
            <person name="Hensen N."/>
            <person name="Bonometti L."/>
            <person name="Westerberg I."/>
            <person name="Brannstrom I.O."/>
            <person name="Guillou S."/>
            <person name="Cros-Aarteil S."/>
            <person name="Calhoun S."/>
            <person name="Haridas S."/>
            <person name="Kuo A."/>
            <person name="Mondo S."/>
            <person name="Pangilinan J."/>
            <person name="Riley R."/>
            <person name="LaButti K."/>
            <person name="Andreopoulos B."/>
            <person name="Lipzen A."/>
            <person name="Chen C."/>
            <person name="Yan M."/>
            <person name="Daum C."/>
            <person name="Ng V."/>
            <person name="Clum A."/>
            <person name="Steindorff A."/>
            <person name="Ohm R.A."/>
            <person name="Martin F."/>
            <person name="Silar P."/>
            <person name="Natvig D.O."/>
            <person name="Lalanne C."/>
            <person name="Gautier V."/>
            <person name="Ament-Velasquez S.L."/>
            <person name="Kruys A."/>
            <person name="Hutchinson M.I."/>
            <person name="Powell A.J."/>
            <person name="Barry K."/>
            <person name="Miller A.N."/>
            <person name="Grigoriev I.V."/>
            <person name="Debuchy R."/>
            <person name="Gladieux P."/>
            <person name="Hiltunen Thoren M."/>
            <person name="Johannesson H."/>
        </authorList>
    </citation>
    <scope>NUCLEOTIDE SEQUENCE</scope>
    <source>
        <strain evidence="1">CBS 990.96</strain>
    </source>
</reference>
<dbReference type="AlphaFoldDB" id="A0AAN6YRD6"/>